<name>A0A6J5MMA3_9CAUD</name>
<dbReference type="InterPro" id="IPR055651">
    <property type="entry name" value="DUF7227"/>
</dbReference>
<reference evidence="3" key="1">
    <citation type="submission" date="2020-04" db="EMBL/GenBank/DDBJ databases">
        <authorList>
            <person name="Chiriac C."/>
            <person name="Salcher M."/>
            <person name="Ghai R."/>
            <person name="Kavagutti S V."/>
        </authorList>
    </citation>
    <scope>NUCLEOTIDE SEQUENCE</scope>
</reference>
<gene>
    <name evidence="3" type="ORF">UFOVP506_12</name>
</gene>
<evidence type="ECO:0000313" key="3">
    <source>
        <dbReference type="EMBL" id="CAB4147111.1"/>
    </source>
</evidence>
<dbReference type="EMBL" id="LR796491">
    <property type="protein sequence ID" value="CAB4147111.1"/>
    <property type="molecule type" value="Genomic_DNA"/>
</dbReference>
<evidence type="ECO:0000259" key="2">
    <source>
        <dbReference type="Pfam" id="PF23872"/>
    </source>
</evidence>
<organism evidence="3">
    <name type="scientific">uncultured Caudovirales phage</name>
    <dbReference type="NCBI Taxonomy" id="2100421"/>
    <lineage>
        <taxon>Viruses</taxon>
        <taxon>Duplodnaviria</taxon>
        <taxon>Heunggongvirae</taxon>
        <taxon>Uroviricota</taxon>
        <taxon>Caudoviricetes</taxon>
        <taxon>Peduoviridae</taxon>
        <taxon>Maltschvirus</taxon>
        <taxon>Maltschvirus maltsch</taxon>
    </lineage>
</organism>
<dbReference type="Pfam" id="PF23872">
    <property type="entry name" value="DUF7227"/>
    <property type="match status" value="1"/>
</dbReference>
<sequence>MHQIQFTRTSRNSKTGPMPVTTTSEESCAESCPLKHNGCFADSGPLALLWRKVTERKAGIAWDSAMAEIAKLPKGTLWRHNQAGDLPGTGDAIDANLLHQLIAANRGKRGFTYTHKPVSVNLDAQHEANAHSVAYANSKGFAVNLSADNLAEADTLADLEIGPVVVVLPSEQLTATVTPSGRKVAICPAVLSDNVNCTTCGLCAKIDRLSIIGFPAHGTSKRKASAVAMGVN</sequence>
<feature type="domain" description="DUF7227" evidence="2">
    <location>
        <begin position="3"/>
        <end position="229"/>
    </location>
</feature>
<accession>A0A6J5MMA3</accession>
<feature type="region of interest" description="Disordered" evidence="1">
    <location>
        <begin position="1"/>
        <end position="24"/>
    </location>
</feature>
<proteinExistence type="predicted"/>
<evidence type="ECO:0000256" key="1">
    <source>
        <dbReference type="SAM" id="MobiDB-lite"/>
    </source>
</evidence>
<protein>
    <recommendedName>
        <fullName evidence="2">DUF7227 domain-containing protein</fullName>
    </recommendedName>
</protein>